<dbReference type="CDD" id="cd16018">
    <property type="entry name" value="Enpp"/>
    <property type="match status" value="1"/>
</dbReference>
<feature type="domain" description="Methyltransferase type 11" evidence="2">
    <location>
        <begin position="476"/>
        <end position="580"/>
    </location>
</feature>
<feature type="transmembrane region" description="Helical" evidence="1">
    <location>
        <begin position="372"/>
        <end position="393"/>
    </location>
</feature>
<evidence type="ECO:0000259" key="2">
    <source>
        <dbReference type="Pfam" id="PF08241"/>
    </source>
</evidence>
<protein>
    <submittedName>
        <fullName evidence="4">Bis(5'-adenosyl)-triphosphatase</fullName>
    </submittedName>
</protein>
<dbReference type="InterPro" id="IPR002591">
    <property type="entry name" value="Phosphodiest/P_Trfase"/>
</dbReference>
<dbReference type="PANTHER" id="PTHR10151:SF120">
    <property type="entry name" value="BIS(5'-ADENOSYL)-TRIPHOSPHATASE"/>
    <property type="match status" value="1"/>
</dbReference>
<sequence length="601" mass="69422">MLSPHPKLLLISFDGFRYDLLNGTMTPNIYRWAINSTWFKNGSKSQFVTYTAPNHMSIVTGLQEVKHGIVGNYFYDTTTGKLFDYFNLTGKEGVINASLDSSWYEGEPVWLTNEKSDSSRRSATFYWPHGDVHFRTSPHRPFFYKQWTTYGNLSQWMSDVDDIVDAFMSEEHPVNYVAWYVAEPDHTLHTNGFYNGELQKMLHELDELFGYLLAKFRETSLENSIESVNNVMCIRDYVKLDSSKIGDHMIYADNEEIARELYHNLTNAVKTFGYKVDVYMKEDVPARYYYSNSTRIGDVVIVPQVGWAASLTCTSKELSETYAPRKARYNSSTHGMDPDRKEMRAVLVVGGPSIMSGRKACLLVFLEYHDSGTFMFLVMTTSFILMVFVIYACRYSILTEQPVWVWGQKGYRPLKTDLCSAEQSMSLLPKTTDEFTDPKFWKHFFETRKAPFEWYGDYSILGSVLEKYLRLGDTVLQIGCGNSRLAEEMYDNGFRSIHSIDVDSAVIEEQRLRNRKRPELLYAKDDATSLSFGDDLFSVVVDKGTLDSLLPPHATAQQTESVRKMFQEVERVLKEGKLLFVFYHSDQIYPNIILQWDVIWL</sequence>
<dbReference type="InterPro" id="IPR029063">
    <property type="entry name" value="SAM-dependent_MTases_sf"/>
</dbReference>
<accession>A0A0K0DIE8</accession>
<keyword evidence="1" id="KW-0472">Membrane</keyword>
<keyword evidence="1" id="KW-0812">Transmembrane</keyword>
<proteinExistence type="predicted"/>
<evidence type="ECO:0000313" key="4">
    <source>
        <dbReference type="WBParaSite" id="ACAC_0001106501-mRNA-1"/>
    </source>
</evidence>
<dbReference type="SUPFAM" id="SSF53649">
    <property type="entry name" value="Alkaline phosphatase-like"/>
    <property type="match status" value="1"/>
</dbReference>
<dbReference type="Pfam" id="PF08241">
    <property type="entry name" value="Methyltransf_11"/>
    <property type="match status" value="1"/>
</dbReference>
<reference evidence="4" key="2">
    <citation type="submission" date="2017-02" db="UniProtKB">
        <authorList>
            <consortium name="WormBaseParasite"/>
        </authorList>
    </citation>
    <scope>IDENTIFICATION</scope>
</reference>
<reference evidence="3" key="1">
    <citation type="submission" date="2012-09" db="EMBL/GenBank/DDBJ databases">
        <authorList>
            <person name="Martin A.A."/>
        </authorList>
    </citation>
    <scope>NUCLEOTIDE SEQUENCE</scope>
</reference>
<dbReference type="SUPFAM" id="SSF53335">
    <property type="entry name" value="S-adenosyl-L-methionine-dependent methyltransferases"/>
    <property type="match status" value="1"/>
</dbReference>
<dbReference type="Gene3D" id="3.30.1360.180">
    <property type="match status" value="1"/>
</dbReference>
<evidence type="ECO:0000313" key="3">
    <source>
        <dbReference type="Proteomes" id="UP000035642"/>
    </source>
</evidence>
<organism evidence="3 4">
    <name type="scientific">Angiostrongylus cantonensis</name>
    <name type="common">Rat lungworm</name>
    <dbReference type="NCBI Taxonomy" id="6313"/>
    <lineage>
        <taxon>Eukaryota</taxon>
        <taxon>Metazoa</taxon>
        <taxon>Ecdysozoa</taxon>
        <taxon>Nematoda</taxon>
        <taxon>Chromadorea</taxon>
        <taxon>Rhabditida</taxon>
        <taxon>Rhabditina</taxon>
        <taxon>Rhabditomorpha</taxon>
        <taxon>Strongyloidea</taxon>
        <taxon>Metastrongylidae</taxon>
        <taxon>Angiostrongylus</taxon>
    </lineage>
</organism>
<dbReference type="Proteomes" id="UP000035642">
    <property type="component" value="Unassembled WGS sequence"/>
</dbReference>
<dbReference type="STRING" id="6313.A0A0K0DIE8"/>
<dbReference type="AlphaFoldDB" id="A0A0K0DIE8"/>
<dbReference type="GO" id="GO:0016787">
    <property type="term" value="F:hydrolase activity"/>
    <property type="evidence" value="ECO:0007669"/>
    <property type="project" value="UniProtKB-ARBA"/>
</dbReference>
<dbReference type="InterPro" id="IPR013216">
    <property type="entry name" value="Methyltransf_11"/>
</dbReference>
<dbReference type="InterPro" id="IPR017850">
    <property type="entry name" value="Alkaline_phosphatase_core_sf"/>
</dbReference>
<name>A0A0K0DIE8_ANGCA</name>
<dbReference type="Pfam" id="PF01663">
    <property type="entry name" value="Phosphodiest"/>
    <property type="match status" value="1"/>
</dbReference>
<dbReference type="GO" id="GO:0008757">
    <property type="term" value="F:S-adenosylmethionine-dependent methyltransferase activity"/>
    <property type="evidence" value="ECO:0007669"/>
    <property type="project" value="InterPro"/>
</dbReference>
<keyword evidence="1" id="KW-1133">Transmembrane helix</keyword>
<dbReference type="Gene3D" id="3.40.720.10">
    <property type="entry name" value="Alkaline Phosphatase, subunit A"/>
    <property type="match status" value="1"/>
</dbReference>
<keyword evidence="3" id="KW-1185">Reference proteome</keyword>
<dbReference type="CDD" id="cd02440">
    <property type="entry name" value="AdoMet_MTases"/>
    <property type="match status" value="1"/>
</dbReference>
<dbReference type="PANTHER" id="PTHR10151">
    <property type="entry name" value="ECTONUCLEOTIDE PYROPHOSPHATASE/PHOSPHODIESTERASE"/>
    <property type="match status" value="1"/>
</dbReference>
<dbReference type="Gene3D" id="3.40.50.150">
    <property type="entry name" value="Vaccinia Virus protein VP39"/>
    <property type="match status" value="1"/>
</dbReference>
<evidence type="ECO:0000256" key="1">
    <source>
        <dbReference type="SAM" id="Phobius"/>
    </source>
</evidence>
<dbReference type="WBParaSite" id="ACAC_0001106501-mRNA-1">
    <property type="protein sequence ID" value="ACAC_0001106501-mRNA-1"/>
    <property type="gene ID" value="ACAC_0001106501"/>
</dbReference>